<proteinExistence type="predicted"/>
<dbReference type="Gene3D" id="2.60.40.10">
    <property type="entry name" value="Immunoglobulins"/>
    <property type="match status" value="1"/>
</dbReference>
<dbReference type="Proteomes" id="UP000546235">
    <property type="component" value="Unassembled WGS sequence"/>
</dbReference>
<dbReference type="InterPro" id="IPR036179">
    <property type="entry name" value="Ig-like_dom_sf"/>
</dbReference>
<dbReference type="SUPFAM" id="SSF48726">
    <property type="entry name" value="Immunoglobulin"/>
    <property type="match status" value="1"/>
</dbReference>
<feature type="non-terminal residue" evidence="2">
    <location>
        <position position="143"/>
    </location>
</feature>
<dbReference type="Pfam" id="PF07679">
    <property type="entry name" value="I-set"/>
    <property type="match status" value="1"/>
</dbReference>
<organism evidence="2 3">
    <name type="scientific">Caloenas nicobarica</name>
    <name type="common">Nicobar pigeon</name>
    <dbReference type="NCBI Taxonomy" id="187106"/>
    <lineage>
        <taxon>Eukaryota</taxon>
        <taxon>Metazoa</taxon>
        <taxon>Chordata</taxon>
        <taxon>Craniata</taxon>
        <taxon>Vertebrata</taxon>
        <taxon>Euteleostomi</taxon>
        <taxon>Archelosauria</taxon>
        <taxon>Archosauria</taxon>
        <taxon>Dinosauria</taxon>
        <taxon>Saurischia</taxon>
        <taxon>Theropoda</taxon>
        <taxon>Coelurosauria</taxon>
        <taxon>Aves</taxon>
        <taxon>Neognathae</taxon>
        <taxon>Neoaves</taxon>
        <taxon>Columbimorphae</taxon>
        <taxon>Columbiformes</taxon>
        <taxon>Columbidae</taxon>
        <taxon>Caloenas</taxon>
    </lineage>
</organism>
<accession>A0A7K6T490</accession>
<dbReference type="InterPro" id="IPR013783">
    <property type="entry name" value="Ig-like_fold"/>
</dbReference>
<dbReference type="PROSITE" id="PS50835">
    <property type="entry name" value="IG_LIKE"/>
    <property type="match status" value="1"/>
</dbReference>
<evidence type="ECO:0000313" key="2">
    <source>
        <dbReference type="EMBL" id="NWX05422.1"/>
    </source>
</evidence>
<evidence type="ECO:0000313" key="3">
    <source>
        <dbReference type="Proteomes" id="UP000546235"/>
    </source>
</evidence>
<keyword evidence="3" id="KW-1185">Reference proteome</keyword>
<dbReference type="InterPro" id="IPR007110">
    <property type="entry name" value="Ig-like_dom"/>
</dbReference>
<dbReference type="EMBL" id="VZSB01001919">
    <property type="protein sequence ID" value="NWX05422.1"/>
    <property type="molecule type" value="Genomic_DNA"/>
</dbReference>
<sequence length="143" mass="16007">ELEVEPGAGPGAGPVRVAVPAGAESAQLQCRAQGVPGVDIQWEQHGRPLQDSRFQQHQWHEGPWTSSVLTVANISQDRARLRAQFLNWDQSRPQQRYQYLNWDQSGEQELNWTLGTFVCVAQNQLGTVRRHLQLQLAGTGRGD</sequence>
<evidence type="ECO:0000259" key="1">
    <source>
        <dbReference type="PROSITE" id="PS50835"/>
    </source>
</evidence>
<feature type="domain" description="Ig-like" evidence="1">
    <location>
        <begin position="10"/>
        <end position="135"/>
    </location>
</feature>
<dbReference type="InterPro" id="IPR013098">
    <property type="entry name" value="Ig_I-set"/>
</dbReference>
<protein>
    <submittedName>
        <fullName evidence="2">NPHN protein</fullName>
    </submittedName>
</protein>
<feature type="non-terminal residue" evidence="2">
    <location>
        <position position="1"/>
    </location>
</feature>
<gene>
    <name evidence="2" type="primary">Nphs1</name>
    <name evidence="2" type="ORF">CALNIC_R15433</name>
</gene>
<comment type="caution">
    <text evidence="2">The sequence shown here is derived from an EMBL/GenBank/DDBJ whole genome shotgun (WGS) entry which is preliminary data.</text>
</comment>
<name>A0A7K6T490_CALNI</name>
<dbReference type="AlphaFoldDB" id="A0A7K6T490"/>
<reference evidence="2 3" key="1">
    <citation type="submission" date="2019-09" db="EMBL/GenBank/DDBJ databases">
        <title>Bird 10,000 Genomes (B10K) Project - Family phase.</title>
        <authorList>
            <person name="Zhang G."/>
        </authorList>
    </citation>
    <scope>NUCLEOTIDE SEQUENCE [LARGE SCALE GENOMIC DNA]</scope>
    <source>
        <strain evidence="2">OUT-0007</strain>
        <tissue evidence="2">Blood</tissue>
    </source>
</reference>